<evidence type="ECO:0008006" key="2">
    <source>
        <dbReference type="Google" id="ProtNLM"/>
    </source>
</evidence>
<dbReference type="GO" id="GO:0003700">
    <property type="term" value="F:DNA-binding transcription factor activity"/>
    <property type="evidence" value="ECO:0007669"/>
    <property type="project" value="TreeGrafter"/>
</dbReference>
<dbReference type="Pfam" id="PF02082">
    <property type="entry name" value="Rrf2"/>
    <property type="match status" value="1"/>
</dbReference>
<dbReference type="InterPro" id="IPR036390">
    <property type="entry name" value="WH_DNA-bd_sf"/>
</dbReference>
<evidence type="ECO:0000313" key="1">
    <source>
        <dbReference type="EMBL" id="KKM08012.1"/>
    </source>
</evidence>
<dbReference type="PANTHER" id="PTHR33221:SF2">
    <property type="entry name" value="TRANSCRIPTIONAL REGULATOR"/>
    <property type="match status" value="1"/>
</dbReference>
<dbReference type="InterPro" id="IPR000944">
    <property type="entry name" value="Tscrpt_reg_Rrf2"/>
</dbReference>
<dbReference type="InterPro" id="IPR036388">
    <property type="entry name" value="WH-like_DNA-bd_sf"/>
</dbReference>
<organism evidence="1">
    <name type="scientific">marine sediment metagenome</name>
    <dbReference type="NCBI Taxonomy" id="412755"/>
    <lineage>
        <taxon>unclassified sequences</taxon>
        <taxon>metagenomes</taxon>
        <taxon>ecological metagenomes</taxon>
    </lineage>
</organism>
<dbReference type="InterPro" id="IPR014290">
    <property type="entry name" value="SUF_FeS_clus_asmbl_reg"/>
</dbReference>
<comment type="caution">
    <text evidence="1">The sequence shown here is derived from an EMBL/GenBank/DDBJ whole genome shotgun (WGS) entry which is preliminary data.</text>
</comment>
<proteinExistence type="predicted"/>
<dbReference type="AlphaFoldDB" id="A0A0F9HY54"/>
<reference evidence="1" key="1">
    <citation type="journal article" date="2015" name="Nature">
        <title>Complex archaea that bridge the gap between prokaryotes and eukaryotes.</title>
        <authorList>
            <person name="Spang A."/>
            <person name="Saw J.H."/>
            <person name="Jorgensen S.L."/>
            <person name="Zaremba-Niedzwiedzka K."/>
            <person name="Martijn J."/>
            <person name="Lind A.E."/>
            <person name="van Eijk R."/>
            <person name="Schleper C."/>
            <person name="Guy L."/>
            <person name="Ettema T.J."/>
        </authorList>
    </citation>
    <scope>NUCLEOTIDE SEQUENCE</scope>
</reference>
<dbReference type="NCBIfam" id="TIGR02944">
    <property type="entry name" value="suf_reg_Xantho"/>
    <property type="match status" value="1"/>
</dbReference>
<sequence length="149" mass="16404">MLRVSKLTDYGSVILAYMARHPGQTLSATSLSQAVYMPLATVSKLLKLFKKNGLVQSSRGKRGGYRLSRPAEKISLAEIISVLEGPIALTECSVKKDLCQIESHCAIRPSWQNINRVIYNSLSQVTLETMLATNLENTTEPQPITLIGQ</sequence>
<dbReference type="NCBIfam" id="TIGR00738">
    <property type="entry name" value="rrf2_super"/>
    <property type="match status" value="1"/>
</dbReference>
<dbReference type="GO" id="GO:0005829">
    <property type="term" value="C:cytosol"/>
    <property type="evidence" value="ECO:0007669"/>
    <property type="project" value="TreeGrafter"/>
</dbReference>
<dbReference type="SUPFAM" id="SSF46785">
    <property type="entry name" value="Winged helix' DNA-binding domain"/>
    <property type="match status" value="1"/>
</dbReference>
<gene>
    <name evidence="1" type="ORF">LCGC14_1728150</name>
</gene>
<dbReference type="PANTHER" id="PTHR33221">
    <property type="entry name" value="WINGED HELIX-TURN-HELIX TRANSCRIPTIONAL REGULATOR, RRF2 FAMILY"/>
    <property type="match status" value="1"/>
</dbReference>
<dbReference type="PROSITE" id="PS51197">
    <property type="entry name" value="HTH_RRF2_2"/>
    <property type="match status" value="1"/>
</dbReference>
<dbReference type="Gene3D" id="1.10.10.10">
    <property type="entry name" value="Winged helix-like DNA-binding domain superfamily/Winged helix DNA-binding domain"/>
    <property type="match status" value="1"/>
</dbReference>
<name>A0A0F9HY54_9ZZZZ</name>
<accession>A0A0F9HY54</accession>
<dbReference type="EMBL" id="LAZR01015646">
    <property type="protein sequence ID" value="KKM08012.1"/>
    <property type="molecule type" value="Genomic_DNA"/>
</dbReference>
<protein>
    <recommendedName>
        <fullName evidence="2">SUF system Fe-S cluster assembly regulator</fullName>
    </recommendedName>
</protein>